<name>A0A7C9RDK3_9BRAD</name>
<evidence type="ECO:0000256" key="1">
    <source>
        <dbReference type="ARBA" id="ARBA00004613"/>
    </source>
</evidence>
<dbReference type="EMBL" id="JAAMRR010000331">
    <property type="protein sequence ID" value="NGX94843.1"/>
    <property type="molecule type" value="Genomic_DNA"/>
</dbReference>
<protein>
    <submittedName>
        <fullName evidence="3">Calcium-binding protein</fullName>
    </submittedName>
</protein>
<reference evidence="3" key="1">
    <citation type="submission" date="2020-02" db="EMBL/GenBank/DDBJ databases">
        <title>Draft genome sequence of Candidatus Afipia apatlaquensis IBT-C3, a potential strain for decolorization of textile dyes.</title>
        <authorList>
            <person name="Sanchez-Reyes A."/>
            <person name="Breton-Deval L."/>
            <person name="Mangelson H."/>
            <person name="Sanchez-Flores A."/>
        </authorList>
    </citation>
    <scope>NUCLEOTIDE SEQUENCE [LARGE SCALE GENOMIC DNA]</scope>
    <source>
        <strain evidence="3">IBT-C3</strain>
    </source>
</reference>
<dbReference type="PANTHER" id="PTHR38340">
    <property type="entry name" value="S-LAYER PROTEIN"/>
    <property type="match status" value="1"/>
</dbReference>
<evidence type="ECO:0000256" key="2">
    <source>
        <dbReference type="ARBA" id="ARBA00022525"/>
    </source>
</evidence>
<comment type="caution">
    <text evidence="3">The sequence shown here is derived from an EMBL/GenBank/DDBJ whole genome shotgun (WGS) entry which is preliminary data.</text>
</comment>
<dbReference type="InterPro" id="IPR011049">
    <property type="entry name" value="Serralysin-like_metalloprot_C"/>
</dbReference>
<dbReference type="Gene3D" id="2.150.10.10">
    <property type="entry name" value="Serralysin-like metalloprotease, C-terminal"/>
    <property type="match status" value="2"/>
</dbReference>
<proteinExistence type="predicted"/>
<dbReference type="GO" id="GO:0005509">
    <property type="term" value="F:calcium ion binding"/>
    <property type="evidence" value="ECO:0007669"/>
    <property type="project" value="InterPro"/>
</dbReference>
<dbReference type="PANTHER" id="PTHR38340:SF1">
    <property type="entry name" value="S-LAYER PROTEIN"/>
    <property type="match status" value="1"/>
</dbReference>
<dbReference type="InterPro" id="IPR050557">
    <property type="entry name" value="RTX_toxin/Mannuronan_C5-epim"/>
</dbReference>
<organism evidence="3 4">
    <name type="scientific">Candidatus Afipia apatlaquensis</name>
    <dbReference type="NCBI Taxonomy" id="2712852"/>
    <lineage>
        <taxon>Bacteria</taxon>
        <taxon>Pseudomonadati</taxon>
        <taxon>Pseudomonadota</taxon>
        <taxon>Alphaproteobacteria</taxon>
        <taxon>Hyphomicrobiales</taxon>
        <taxon>Nitrobacteraceae</taxon>
        <taxon>Afipia</taxon>
    </lineage>
</organism>
<dbReference type="GO" id="GO:0005576">
    <property type="term" value="C:extracellular region"/>
    <property type="evidence" value="ECO:0007669"/>
    <property type="project" value="UniProtKB-SubCell"/>
</dbReference>
<gene>
    <name evidence="3" type="ORF">G4V63_06295</name>
</gene>
<evidence type="ECO:0000313" key="3">
    <source>
        <dbReference type="EMBL" id="NGX94843.1"/>
    </source>
</evidence>
<dbReference type="Proteomes" id="UP000480266">
    <property type="component" value="Unassembled WGS sequence"/>
</dbReference>
<comment type="subcellular location">
    <subcellularLocation>
        <location evidence="1">Secreted</location>
    </subcellularLocation>
</comment>
<sequence>MARFHGFFGKLSSMFGGDEHTHLTGTAGNDFLVASNAGSSIAAMAGNNVIIGGRGNDTIWGGAGNDHIFEVAGNNTIVAGTGNGVIRGGIGNDTIMVRSNSGEPVAAQDGTTQIFAGESAVLSAHNTNVLTGGRGADTFRFEGLVNAKDEIVAKHTDANGKVDWAGVTGENGAVHDHWVDAFGKATITDFNRAQGDKIEIAAHTAAIKSIAYKDVNGDGRLDSVITVISDQGGAGAHDKDWMGEITVLGAKVTNNDIKVDAGVTYGAYDNIHDVVQGTHFLTEYHGVLPGGASDGGHHMVMAAIHG</sequence>
<dbReference type="Pfam" id="PF00353">
    <property type="entry name" value="HemolysinCabind"/>
    <property type="match status" value="4"/>
</dbReference>
<evidence type="ECO:0000313" key="4">
    <source>
        <dbReference type="Proteomes" id="UP000480266"/>
    </source>
</evidence>
<dbReference type="InterPro" id="IPR001343">
    <property type="entry name" value="Hemolysn_Ca-bd"/>
</dbReference>
<keyword evidence="4" id="KW-1185">Reference proteome</keyword>
<dbReference type="PRINTS" id="PR00313">
    <property type="entry name" value="CABNDNGRPT"/>
</dbReference>
<dbReference type="AlphaFoldDB" id="A0A7C9RDK3"/>
<keyword evidence="2" id="KW-0964">Secreted</keyword>
<dbReference type="SUPFAM" id="SSF51120">
    <property type="entry name" value="beta-Roll"/>
    <property type="match status" value="1"/>
</dbReference>
<accession>A0A7C9RDK3</accession>